<keyword evidence="2" id="KW-0378">Hydrolase</keyword>
<dbReference type="GO" id="GO:0016787">
    <property type="term" value="F:hydrolase activity"/>
    <property type="evidence" value="ECO:0007669"/>
    <property type="project" value="UniProtKB-KW"/>
</dbReference>
<dbReference type="RefSeq" id="XP_035893626.1">
    <property type="nucleotide sequence ID" value="XM_036037733.1"/>
</dbReference>
<dbReference type="Pfam" id="PF00023">
    <property type="entry name" value="Ank"/>
    <property type="match status" value="1"/>
</dbReference>
<dbReference type="SUPFAM" id="SSF82708">
    <property type="entry name" value="R3H domain"/>
    <property type="match status" value="1"/>
</dbReference>
<proteinExistence type="inferred from homology"/>
<dbReference type="SMART" id="SM00248">
    <property type="entry name" value="ANK"/>
    <property type="match status" value="2"/>
</dbReference>
<dbReference type="AlphaFoldDB" id="A0A182Y4T4"/>
<dbReference type="Pfam" id="PF07717">
    <property type="entry name" value="OB_NTP_bind"/>
    <property type="match status" value="1"/>
</dbReference>
<dbReference type="InterPro" id="IPR011709">
    <property type="entry name" value="DEAD-box_helicase_OB_fold"/>
</dbReference>
<dbReference type="SUPFAM" id="SSF48403">
    <property type="entry name" value="Ankyrin repeat"/>
    <property type="match status" value="1"/>
</dbReference>
<evidence type="ECO:0000313" key="7">
    <source>
        <dbReference type="EnsemblMetazoa" id="ASTEI03470-PA"/>
    </source>
</evidence>
<dbReference type="PROSITE" id="PS50088">
    <property type="entry name" value="ANK_REPEAT"/>
    <property type="match status" value="1"/>
</dbReference>
<dbReference type="KEGG" id="aste:118503920"/>
<organism evidence="7 8">
    <name type="scientific">Anopheles stephensi</name>
    <name type="common">Indo-Pakistan malaria mosquito</name>
    <dbReference type="NCBI Taxonomy" id="30069"/>
    <lineage>
        <taxon>Eukaryota</taxon>
        <taxon>Metazoa</taxon>
        <taxon>Ecdysozoa</taxon>
        <taxon>Arthropoda</taxon>
        <taxon>Hexapoda</taxon>
        <taxon>Insecta</taxon>
        <taxon>Pterygota</taxon>
        <taxon>Neoptera</taxon>
        <taxon>Endopterygota</taxon>
        <taxon>Diptera</taxon>
        <taxon>Nematocera</taxon>
        <taxon>Culicoidea</taxon>
        <taxon>Culicidae</taxon>
        <taxon>Anophelinae</taxon>
        <taxon>Anopheles</taxon>
    </lineage>
</organism>
<dbReference type="Proteomes" id="UP000076408">
    <property type="component" value="Unassembled WGS sequence"/>
</dbReference>
<dbReference type="InterPro" id="IPR011545">
    <property type="entry name" value="DEAD/DEAH_box_helicase_dom"/>
</dbReference>
<dbReference type="PROSITE" id="PS51194">
    <property type="entry name" value="HELICASE_CTER"/>
    <property type="match status" value="1"/>
</dbReference>
<dbReference type="VEuPathDB" id="VectorBase:ASTE000366"/>
<reference evidence="8" key="1">
    <citation type="journal article" date="2014" name="Genome Biol.">
        <title>Genome analysis of a major urban malaria vector mosquito, Anopheles stephensi.</title>
        <authorList>
            <person name="Jiang X."/>
            <person name="Peery A."/>
            <person name="Hall A.B."/>
            <person name="Sharma A."/>
            <person name="Chen X.G."/>
            <person name="Waterhouse R.M."/>
            <person name="Komissarov A."/>
            <person name="Riehle M.M."/>
            <person name="Shouche Y."/>
            <person name="Sharakhova M.V."/>
            <person name="Lawson D."/>
            <person name="Pakpour N."/>
            <person name="Arensburger P."/>
            <person name="Davidson V.L."/>
            <person name="Eiglmeier K."/>
            <person name="Emrich S."/>
            <person name="George P."/>
            <person name="Kennedy R.C."/>
            <person name="Mane S.P."/>
            <person name="Maslen G."/>
            <person name="Oringanje C."/>
            <person name="Qi Y."/>
            <person name="Settlage R."/>
            <person name="Tojo M."/>
            <person name="Tubio J.M."/>
            <person name="Unger M.F."/>
            <person name="Wang B."/>
            <person name="Vernick K.D."/>
            <person name="Ribeiro J.M."/>
            <person name="James A.A."/>
            <person name="Michel K."/>
            <person name="Riehle M.A."/>
            <person name="Luckhart S."/>
            <person name="Sharakhov I.V."/>
            <person name="Tu Z."/>
        </authorList>
    </citation>
    <scope>NUCLEOTIDE SEQUENCE [LARGE SCALE GENOMIC DNA]</scope>
    <source>
        <strain evidence="8">Indian</strain>
    </source>
</reference>
<dbReference type="SMART" id="SM00847">
    <property type="entry name" value="HA2"/>
    <property type="match status" value="1"/>
</dbReference>
<dbReference type="InterPro" id="IPR036867">
    <property type="entry name" value="R3H_dom_sf"/>
</dbReference>
<dbReference type="PANTHER" id="PTHR18934">
    <property type="entry name" value="ATP-DEPENDENT RNA HELICASE"/>
    <property type="match status" value="1"/>
</dbReference>
<dbReference type="Pfam" id="PF04408">
    <property type="entry name" value="WHD_HA2"/>
    <property type="match status" value="1"/>
</dbReference>
<dbReference type="OrthoDB" id="6103986at2759"/>
<evidence type="ECO:0000256" key="2">
    <source>
        <dbReference type="ARBA" id="ARBA00022801"/>
    </source>
</evidence>
<dbReference type="InterPro" id="IPR002110">
    <property type="entry name" value="Ankyrin_rpt"/>
</dbReference>
<dbReference type="CDD" id="cd17917">
    <property type="entry name" value="DEXHc_RHA-like"/>
    <property type="match status" value="1"/>
</dbReference>
<dbReference type="InterPro" id="IPR048333">
    <property type="entry name" value="HA2_WH"/>
</dbReference>
<dbReference type="Pfam" id="PF21010">
    <property type="entry name" value="HA2_C"/>
    <property type="match status" value="1"/>
</dbReference>
<accession>A0A182Y4T4</accession>
<dbReference type="GO" id="GO:0004386">
    <property type="term" value="F:helicase activity"/>
    <property type="evidence" value="ECO:0007669"/>
    <property type="project" value="UniProtKB-KW"/>
</dbReference>
<keyword evidence="4" id="KW-0067">ATP-binding</keyword>
<dbReference type="InterPro" id="IPR036770">
    <property type="entry name" value="Ankyrin_rpt-contain_sf"/>
</dbReference>
<dbReference type="GO" id="GO:0003723">
    <property type="term" value="F:RNA binding"/>
    <property type="evidence" value="ECO:0007669"/>
    <property type="project" value="UniProtKB-KW"/>
</dbReference>
<dbReference type="Pfam" id="PF00271">
    <property type="entry name" value="Helicase_C"/>
    <property type="match status" value="1"/>
</dbReference>
<dbReference type="VEuPathDB" id="VectorBase:ASTEI03470"/>
<dbReference type="PANTHER" id="PTHR18934:SF213">
    <property type="entry name" value="3'-5' RNA HELICASE YTHDC2"/>
    <property type="match status" value="1"/>
</dbReference>
<dbReference type="Gene3D" id="3.30.1370.50">
    <property type="entry name" value="R3H-like domain"/>
    <property type="match status" value="1"/>
</dbReference>
<name>A0A182Y4T4_ANOST</name>
<dbReference type="Pfam" id="PF00270">
    <property type="entry name" value="DEAD"/>
    <property type="match status" value="1"/>
</dbReference>
<evidence type="ECO:0000256" key="6">
    <source>
        <dbReference type="ARBA" id="ARBA00060772"/>
    </source>
</evidence>
<dbReference type="InterPro" id="IPR001374">
    <property type="entry name" value="R3H_dom"/>
</dbReference>
<dbReference type="SMART" id="SM00393">
    <property type="entry name" value="R3H"/>
    <property type="match status" value="1"/>
</dbReference>
<dbReference type="GeneID" id="118503920"/>
<dbReference type="Gene3D" id="1.20.120.1080">
    <property type="match status" value="1"/>
</dbReference>
<dbReference type="Gene3D" id="3.40.50.300">
    <property type="entry name" value="P-loop containing nucleotide triphosphate hydrolases"/>
    <property type="match status" value="2"/>
</dbReference>
<dbReference type="SUPFAM" id="SSF52540">
    <property type="entry name" value="P-loop containing nucleoside triphosphate hydrolases"/>
    <property type="match status" value="2"/>
</dbReference>
<evidence type="ECO:0000256" key="5">
    <source>
        <dbReference type="ARBA" id="ARBA00022884"/>
    </source>
</evidence>
<dbReference type="GO" id="GO:0005524">
    <property type="term" value="F:ATP binding"/>
    <property type="evidence" value="ECO:0007669"/>
    <property type="project" value="UniProtKB-KW"/>
</dbReference>
<evidence type="ECO:0000313" key="8">
    <source>
        <dbReference type="Proteomes" id="UP000076408"/>
    </source>
</evidence>
<protein>
    <submittedName>
        <fullName evidence="7">Uncharacterized protein</fullName>
    </submittedName>
</protein>
<dbReference type="InterPro" id="IPR014001">
    <property type="entry name" value="Helicase_ATP-bd"/>
</dbReference>
<dbReference type="InterPro" id="IPR001650">
    <property type="entry name" value="Helicase_C-like"/>
</dbReference>
<evidence type="ECO:0000256" key="4">
    <source>
        <dbReference type="ARBA" id="ARBA00022840"/>
    </source>
</evidence>
<dbReference type="InterPro" id="IPR027417">
    <property type="entry name" value="P-loop_NTPase"/>
</dbReference>
<comment type="similarity">
    <text evidence="6">Belongs to the DExH box helicase family.</text>
</comment>
<dbReference type="Gene3D" id="1.25.40.20">
    <property type="entry name" value="Ankyrin repeat-containing domain"/>
    <property type="match status" value="1"/>
</dbReference>
<keyword evidence="8" id="KW-1185">Reference proteome</keyword>
<reference evidence="7" key="2">
    <citation type="submission" date="2020-05" db="UniProtKB">
        <authorList>
            <consortium name="EnsemblMetazoa"/>
        </authorList>
    </citation>
    <scope>IDENTIFICATION</scope>
    <source>
        <strain evidence="7">Indian</strain>
    </source>
</reference>
<evidence type="ECO:0000256" key="1">
    <source>
        <dbReference type="ARBA" id="ARBA00022741"/>
    </source>
</evidence>
<keyword evidence="5" id="KW-0694">RNA-binding</keyword>
<dbReference type="EnsemblMetazoa" id="ASTEI03470-RA">
    <property type="protein sequence ID" value="ASTEI03470-PA"/>
    <property type="gene ID" value="ASTEI03470"/>
</dbReference>
<dbReference type="OMA" id="EWIKRAN"/>
<dbReference type="PROSITE" id="PS51192">
    <property type="entry name" value="HELICASE_ATP_BIND_1"/>
    <property type="match status" value="1"/>
</dbReference>
<dbReference type="Pfam" id="PF01424">
    <property type="entry name" value="R3H"/>
    <property type="match status" value="1"/>
</dbReference>
<dbReference type="SMART" id="SM00490">
    <property type="entry name" value="HELICc"/>
    <property type="match status" value="1"/>
</dbReference>
<dbReference type="PROSITE" id="PS50297">
    <property type="entry name" value="ANK_REP_REGION"/>
    <property type="match status" value="1"/>
</dbReference>
<sequence length="1085" mass="122186">MASRRKAKPINIEEDVRISIHRQIDLFLQDENLIEYDFPPNLTNQHRAYIHQYVRNKQIKSKSQGKGENRHLTLCKTNLPDVMHDDAVLSLTSESWLLLEKIEHLQRPTRAAGKARTGKGKAKQLHSISAASAAPTIPPLPAGSVDIDAARKRLPIAQFHEQIMACMQQNQVMIISGNTGSGKTTQVPQYILERAAQTKQPCRIICTQPRRISAVTVSERVCYERSEPLGDTVGYQIRLETRVKPTTNAVFCTNGVLLRCLMGKGCAKFLQNVTHIIIDEVHERDQYSDFLLIALRDSLAKNPLLKIILMSATIESDTFAKYFNQCPVIEIPGRLFPIEIVFLEDILFNMDTYNRSVRNVRSAMAKQLKPAPSVHTMDEETIVLMNDILEVCWMQHDRNNFRNFFLLIGEDNIPIDFKHTETQMTALMIAAAKDYVEIVQKLLDMGADPHVQEKHGYNAFDWACFVNGNGKCSELLKQAMETPRPIPTAAASHTQQMQPHDVKLLLDAYHTSTGDDRIDHSLIFDIIMFICSQKSEGGILVFLPGYDDIQEQYGLITSEAPALHCLRVFMLHSKMQTTDQHAVFKPVPSGVRKIILATNIAETSITMDDVVYVIDSGKVKQKYYDSYTSTSSLATTWISQACATQRAGRAGRTRPGICYRLYSRTRHAAMDPYVLPEILRVPLAEICLHTAMIMEDASIQAFLSKAITAPSAMSIKQSIKYLQKVGAFDDDENLTDLGYTLAELPVDARLGKMLLYGILLKCYEPILSIVCILSVNELFVLPPFAGDKERANRMRYELADSSYSDCYTLLRAYQRWLSMHSVHKRKELCSRMFLNHGKLSMVHDLRNKLHTHLCTLGLVKTYGAGSINQLNAFAGNWSLVKGVLLVGLYPNVCYQGKYSKTLQTRFEKKIFIHPSSVIGKRVANDAKENGNASSLPSEWITFEEKCKVGRGSMIRCNTVVSPLTIAIFAGPCTLDEAGCIVQEEDGEDDEPDRCRLSLDDWIKLTTSVKVAKSVLHLRQAVNELFLKFIADPRKHQPSPDDLKLIEYLGKMLGQQDAAIGLTHQLEQFRARGKQREPTGGYQGRR</sequence>
<dbReference type="PROSITE" id="PS51061">
    <property type="entry name" value="R3H"/>
    <property type="match status" value="1"/>
</dbReference>
<dbReference type="FunFam" id="3.40.50.300:FF:000526">
    <property type="entry name" value="DExH-box ATP-dependent RNA helicase DExH3"/>
    <property type="match status" value="1"/>
</dbReference>
<keyword evidence="1" id="KW-0547">Nucleotide-binding</keyword>
<dbReference type="SMART" id="SM00487">
    <property type="entry name" value="DEXDc"/>
    <property type="match status" value="1"/>
</dbReference>
<dbReference type="STRING" id="30069.A0A182Y4T4"/>
<dbReference type="FunFam" id="1.20.120.1080:FF:000002">
    <property type="entry name" value="Putative ATP-dependent RNA helicase DHX36"/>
    <property type="match status" value="1"/>
</dbReference>
<dbReference type="VEuPathDB" id="VectorBase:ASTEI20_041748"/>
<evidence type="ECO:0000256" key="3">
    <source>
        <dbReference type="ARBA" id="ARBA00022806"/>
    </source>
</evidence>
<dbReference type="InterPro" id="IPR007502">
    <property type="entry name" value="Helicase-assoc_dom"/>
</dbReference>
<dbReference type="CDD" id="cd18791">
    <property type="entry name" value="SF2_C_RHA"/>
    <property type="match status" value="1"/>
</dbReference>
<keyword evidence="3" id="KW-0347">Helicase</keyword>